<dbReference type="InterPro" id="IPR009506">
    <property type="entry name" value="YjiS-like"/>
</dbReference>
<gene>
    <name evidence="2" type="ORF">SAMN05444414_13015</name>
</gene>
<keyword evidence="3" id="KW-1185">Reference proteome</keyword>
<dbReference type="Pfam" id="PF06568">
    <property type="entry name" value="YjiS-like"/>
    <property type="match status" value="1"/>
</dbReference>
<evidence type="ECO:0000313" key="3">
    <source>
        <dbReference type="Proteomes" id="UP000184191"/>
    </source>
</evidence>
<dbReference type="EMBL" id="FRBN01000030">
    <property type="protein sequence ID" value="SHL70421.1"/>
    <property type="molecule type" value="Genomic_DNA"/>
</dbReference>
<proteinExistence type="predicted"/>
<evidence type="ECO:0000259" key="1">
    <source>
        <dbReference type="Pfam" id="PF06568"/>
    </source>
</evidence>
<protein>
    <submittedName>
        <fullName evidence="2">Uncharacterized conserved protein YjiS, DUF1127 family</fullName>
    </submittedName>
</protein>
<dbReference type="Proteomes" id="UP000184191">
    <property type="component" value="Unassembled WGS sequence"/>
</dbReference>
<feature type="domain" description="YjiS-like" evidence="1">
    <location>
        <begin position="28"/>
        <end position="58"/>
    </location>
</feature>
<name>A0A1M7CT40_9RHOB</name>
<dbReference type="RefSeq" id="WP_073200369.1">
    <property type="nucleotide sequence ID" value="NZ_FRBN01000030.1"/>
</dbReference>
<organism evidence="2 3">
    <name type="scientific">Roseovarius marisflavi</name>
    <dbReference type="NCBI Taxonomy" id="1054996"/>
    <lineage>
        <taxon>Bacteria</taxon>
        <taxon>Pseudomonadati</taxon>
        <taxon>Pseudomonadota</taxon>
        <taxon>Alphaproteobacteria</taxon>
        <taxon>Rhodobacterales</taxon>
        <taxon>Roseobacteraceae</taxon>
        <taxon>Roseovarius</taxon>
    </lineage>
</organism>
<reference evidence="3" key="1">
    <citation type="submission" date="2016-11" db="EMBL/GenBank/DDBJ databases">
        <authorList>
            <person name="Varghese N."/>
            <person name="Submissions S."/>
        </authorList>
    </citation>
    <scope>NUCLEOTIDE SEQUENCE [LARGE SCALE GENOMIC DNA]</scope>
    <source>
        <strain evidence="3">DSM 29327</strain>
    </source>
</reference>
<dbReference type="AlphaFoldDB" id="A0A1M7CT40"/>
<evidence type="ECO:0000313" key="2">
    <source>
        <dbReference type="EMBL" id="SHL70421.1"/>
    </source>
</evidence>
<accession>A0A1M7CT40</accession>
<dbReference type="STRING" id="1054996.SAMN05444414_13015"/>
<sequence length="65" mass="7070">MASIDSSRTLNPSAGFGGFFARALGMISTWNERRATRNALSQLSDRELDDIGLTRGDINAIARQV</sequence>
<dbReference type="OrthoDB" id="8116725at2"/>